<gene>
    <name evidence="3" type="ORF">HJG59_009599</name>
</gene>
<dbReference type="PANTHER" id="PTHR34313:SF2">
    <property type="entry name" value="ENDOGENOUS RETROVIRUS GROUP K MEMBER 21 ENV POLYPROTEIN-LIKE"/>
    <property type="match status" value="1"/>
</dbReference>
<keyword evidence="4" id="KW-1185">Reference proteome</keyword>
<feature type="transmembrane region" description="Helical" evidence="2">
    <location>
        <begin position="90"/>
        <end position="113"/>
    </location>
</feature>
<sequence>MQILTTGSILHCDWNATRICITLVSYDVSRDWQEIKAIFLGQKNTAKAIQLLEGQISETFSRHLPELTWKVFQGVAQRLSQLNPLGQTKALLTSILSNATLLIIILLFAFLVFRGWHKRRIETERHGEVMAVLQYVQSQKDEITKKGEMKEF</sequence>
<dbReference type="InterPro" id="IPR051255">
    <property type="entry name" value="Retroviral_env_glycoprotein"/>
</dbReference>
<dbReference type="AlphaFoldDB" id="A0A7J8J7R7"/>
<keyword evidence="2" id="KW-1133">Transmembrane helix</keyword>
<evidence type="ECO:0000313" key="3">
    <source>
        <dbReference type="EMBL" id="KAF6492395.1"/>
    </source>
</evidence>
<dbReference type="InParanoid" id="A0A7J8J7R7"/>
<dbReference type="EMBL" id="JACASF010000002">
    <property type="protein sequence ID" value="KAF6492395.1"/>
    <property type="molecule type" value="Genomic_DNA"/>
</dbReference>
<dbReference type="Proteomes" id="UP000550707">
    <property type="component" value="Unassembled WGS sequence"/>
</dbReference>
<evidence type="ECO:0000256" key="1">
    <source>
        <dbReference type="ARBA" id="ARBA00004328"/>
    </source>
</evidence>
<proteinExistence type="predicted"/>
<comment type="subcellular location">
    <subcellularLocation>
        <location evidence="1">Virion</location>
    </subcellularLocation>
</comment>
<evidence type="ECO:0000256" key="2">
    <source>
        <dbReference type="SAM" id="Phobius"/>
    </source>
</evidence>
<protein>
    <submittedName>
        <fullName evidence="3">Uncharacterized protein</fullName>
    </submittedName>
</protein>
<accession>A0A7J8J7R7</accession>
<comment type="caution">
    <text evidence="3">The sequence shown here is derived from an EMBL/GenBank/DDBJ whole genome shotgun (WGS) entry which is preliminary data.</text>
</comment>
<keyword evidence="2" id="KW-0472">Membrane</keyword>
<reference evidence="3 4" key="1">
    <citation type="journal article" date="2020" name="Nature">
        <title>Six reference-quality genomes reveal evolution of bat adaptations.</title>
        <authorList>
            <person name="Jebb D."/>
            <person name="Huang Z."/>
            <person name="Pippel M."/>
            <person name="Hughes G.M."/>
            <person name="Lavrichenko K."/>
            <person name="Devanna P."/>
            <person name="Winkler S."/>
            <person name="Jermiin L.S."/>
            <person name="Skirmuntt E.C."/>
            <person name="Katzourakis A."/>
            <person name="Burkitt-Gray L."/>
            <person name="Ray D.A."/>
            <person name="Sullivan K.A.M."/>
            <person name="Roscito J.G."/>
            <person name="Kirilenko B.M."/>
            <person name="Davalos L.M."/>
            <person name="Corthals A.P."/>
            <person name="Power M.L."/>
            <person name="Jones G."/>
            <person name="Ransome R.D."/>
            <person name="Dechmann D.K.N."/>
            <person name="Locatelli A.G."/>
            <person name="Puechmaille S.J."/>
            <person name="Fedrigo O."/>
            <person name="Jarvis E.D."/>
            <person name="Hiller M."/>
            <person name="Vernes S.C."/>
            <person name="Myers E.W."/>
            <person name="Teeling E.C."/>
        </authorList>
    </citation>
    <scope>NUCLEOTIDE SEQUENCE [LARGE SCALE GENOMIC DNA]</scope>
    <source>
        <strain evidence="3">MMolMol1</strain>
        <tissue evidence="3">Muscle</tissue>
    </source>
</reference>
<evidence type="ECO:0000313" key="4">
    <source>
        <dbReference type="Proteomes" id="UP000550707"/>
    </source>
</evidence>
<organism evidence="3 4">
    <name type="scientific">Molossus molossus</name>
    <name type="common">Pallas' mastiff bat</name>
    <name type="synonym">Vespertilio molossus</name>
    <dbReference type="NCBI Taxonomy" id="27622"/>
    <lineage>
        <taxon>Eukaryota</taxon>
        <taxon>Metazoa</taxon>
        <taxon>Chordata</taxon>
        <taxon>Craniata</taxon>
        <taxon>Vertebrata</taxon>
        <taxon>Euteleostomi</taxon>
        <taxon>Mammalia</taxon>
        <taxon>Eutheria</taxon>
        <taxon>Laurasiatheria</taxon>
        <taxon>Chiroptera</taxon>
        <taxon>Yangochiroptera</taxon>
        <taxon>Molossidae</taxon>
        <taxon>Molossus</taxon>
    </lineage>
</organism>
<dbReference type="PANTHER" id="PTHR34313">
    <property type="entry name" value="ENDOGENOUS RETROVIRUS GROUP K MEMBER 113 ENV POLYPROTEIN-RELATED"/>
    <property type="match status" value="1"/>
</dbReference>
<keyword evidence="2" id="KW-0812">Transmembrane</keyword>
<name>A0A7J8J7R7_MOLMO</name>